<name>A0ABY9VIZ4_9BACI</name>
<evidence type="ECO:0000313" key="3">
    <source>
        <dbReference type="EMBL" id="WNF23643.1"/>
    </source>
</evidence>
<sequence length="220" mass="25316">MTFYPSRKKRTRKQNFNRKKKHLFILTNLFIVYVLILTISFITADTYSYFVDNTKFAGSIQTMENFCEDKEYKKSHKELCQKCKDNSGIGNGSEPCDEEEYERGDGDNPGHQDEYCPEGNCNDHNNGNGSEKKEDKANLDSKDDKDNPTKEPTDDQKIESTENEKNAENKETVDNKDTDELVKEEHPEESDDEQQNENVSNGDSEENPSEENEESSEVKP</sequence>
<accession>A0ABY9VIZ4</accession>
<protein>
    <submittedName>
        <fullName evidence="3">Uncharacterized protein</fullName>
    </submittedName>
</protein>
<keyword evidence="4" id="KW-1185">Reference proteome</keyword>
<dbReference type="RefSeq" id="WP_311074053.1">
    <property type="nucleotide sequence ID" value="NZ_CP134494.1"/>
</dbReference>
<feature type="transmembrane region" description="Helical" evidence="2">
    <location>
        <begin position="21"/>
        <end position="42"/>
    </location>
</feature>
<feature type="compositionally biased region" description="Basic and acidic residues" evidence="1">
    <location>
        <begin position="103"/>
        <end position="114"/>
    </location>
</feature>
<evidence type="ECO:0000256" key="2">
    <source>
        <dbReference type="SAM" id="Phobius"/>
    </source>
</evidence>
<reference evidence="3 4" key="1">
    <citation type="submission" date="2023-09" db="EMBL/GenBank/DDBJ databases">
        <title>Microbial mechanism of fulvic acid promoting antimony reduction mineralization in rice fields.</title>
        <authorList>
            <person name="Chen G."/>
            <person name="Lan J."/>
        </authorList>
    </citation>
    <scope>NUCLEOTIDE SEQUENCE [LARGE SCALE GENOMIC DNA]</scope>
    <source>
        <strain evidence="3 4">PS1</strain>
    </source>
</reference>
<evidence type="ECO:0000256" key="1">
    <source>
        <dbReference type="SAM" id="MobiDB-lite"/>
    </source>
</evidence>
<feature type="compositionally biased region" description="Acidic residues" evidence="1">
    <location>
        <begin position="203"/>
        <end position="220"/>
    </location>
</feature>
<keyword evidence="2" id="KW-0812">Transmembrane</keyword>
<keyword evidence="2" id="KW-1133">Transmembrane helix</keyword>
<dbReference type="EMBL" id="CP134494">
    <property type="protein sequence ID" value="WNF23643.1"/>
    <property type="molecule type" value="Genomic_DNA"/>
</dbReference>
<gene>
    <name evidence="3" type="ORF">RH061_03795</name>
</gene>
<keyword evidence="2" id="KW-0472">Membrane</keyword>
<feature type="region of interest" description="Disordered" evidence="1">
    <location>
        <begin position="89"/>
        <end position="220"/>
    </location>
</feature>
<feature type="compositionally biased region" description="Basic and acidic residues" evidence="1">
    <location>
        <begin position="130"/>
        <end position="186"/>
    </location>
</feature>
<dbReference type="Proteomes" id="UP001303324">
    <property type="component" value="Chromosome"/>
</dbReference>
<evidence type="ECO:0000313" key="4">
    <source>
        <dbReference type="Proteomes" id="UP001303324"/>
    </source>
</evidence>
<organism evidence="3 4">
    <name type="scientific">Mesobacillus jeotgali</name>
    <dbReference type="NCBI Taxonomy" id="129985"/>
    <lineage>
        <taxon>Bacteria</taxon>
        <taxon>Bacillati</taxon>
        <taxon>Bacillota</taxon>
        <taxon>Bacilli</taxon>
        <taxon>Bacillales</taxon>
        <taxon>Bacillaceae</taxon>
        <taxon>Mesobacillus</taxon>
    </lineage>
</organism>
<proteinExistence type="predicted"/>